<evidence type="ECO:0000256" key="1">
    <source>
        <dbReference type="ARBA" id="ARBA00023015"/>
    </source>
</evidence>
<dbReference type="PANTHER" id="PTHR42756">
    <property type="entry name" value="TRANSCRIPTIONAL REGULATOR, MARR"/>
    <property type="match status" value="1"/>
</dbReference>
<evidence type="ECO:0000313" key="5">
    <source>
        <dbReference type="EMBL" id="MFC3034799.1"/>
    </source>
</evidence>
<gene>
    <name evidence="5" type="ORF">ACFOEE_20025</name>
</gene>
<sequence length="145" mass="15952">MSLQLKSFLPYRLVRLATLVSSEFAKVYAEEAGLSVAQWRVLAHLAENPHSSAKQLCDLALMDKSTVSRAVKQMVDEGYVVTEINSEDKRAALLSLSTTGTAMYQRLSPKALEWEETFLASLGAGERDQLMGMLANLESKIGKSI</sequence>
<dbReference type="PROSITE" id="PS50995">
    <property type="entry name" value="HTH_MARR_2"/>
    <property type="match status" value="1"/>
</dbReference>
<accession>A0ABV7CQ40</accession>
<dbReference type="InterPro" id="IPR036390">
    <property type="entry name" value="WH_DNA-bd_sf"/>
</dbReference>
<dbReference type="EMBL" id="JBHRSD010000047">
    <property type="protein sequence ID" value="MFC3034799.1"/>
    <property type="molecule type" value="Genomic_DNA"/>
</dbReference>
<keyword evidence="3" id="KW-0804">Transcription</keyword>
<protein>
    <submittedName>
        <fullName evidence="5">MarR family winged helix-turn-helix transcriptional regulator</fullName>
    </submittedName>
</protein>
<keyword evidence="6" id="KW-1185">Reference proteome</keyword>
<dbReference type="RefSeq" id="WP_377128766.1">
    <property type="nucleotide sequence ID" value="NZ_JBHRSD010000047.1"/>
</dbReference>
<comment type="caution">
    <text evidence="5">The sequence shown here is derived from an EMBL/GenBank/DDBJ whole genome shotgun (WGS) entry which is preliminary data.</text>
</comment>
<evidence type="ECO:0000259" key="4">
    <source>
        <dbReference type="PROSITE" id="PS50995"/>
    </source>
</evidence>
<evidence type="ECO:0000256" key="3">
    <source>
        <dbReference type="ARBA" id="ARBA00023163"/>
    </source>
</evidence>
<keyword evidence="2" id="KW-0238">DNA-binding</keyword>
<dbReference type="InterPro" id="IPR000835">
    <property type="entry name" value="HTH_MarR-typ"/>
</dbReference>
<dbReference type="PROSITE" id="PS01117">
    <property type="entry name" value="HTH_MARR_1"/>
    <property type="match status" value="1"/>
</dbReference>
<name>A0ABV7CQ40_9GAMM</name>
<evidence type="ECO:0000313" key="6">
    <source>
        <dbReference type="Proteomes" id="UP001595453"/>
    </source>
</evidence>
<organism evidence="5 6">
    <name type="scientific">Pseudoalteromonas fenneropenaei</name>
    <dbReference type="NCBI Taxonomy" id="1737459"/>
    <lineage>
        <taxon>Bacteria</taxon>
        <taxon>Pseudomonadati</taxon>
        <taxon>Pseudomonadota</taxon>
        <taxon>Gammaproteobacteria</taxon>
        <taxon>Alteromonadales</taxon>
        <taxon>Pseudoalteromonadaceae</taxon>
        <taxon>Pseudoalteromonas</taxon>
    </lineage>
</organism>
<dbReference type="Proteomes" id="UP001595453">
    <property type="component" value="Unassembled WGS sequence"/>
</dbReference>
<dbReference type="Pfam" id="PF12802">
    <property type="entry name" value="MarR_2"/>
    <property type="match status" value="1"/>
</dbReference>
<evidence type="ECO:0000256" key="2">
    <source>
        <dbReference type="ARBA" id="ARBA00023125"/>
    </source>
</evidence>
<reference evidence="6" key="1">
    <citation type="journal article" date="2019" name="Int. J. Syst. Evol. Microbiol.">
        <title>The Global Catalogue of Microorganisms (GCM) 10K type strain sequencing project: providing services to taxonomists for standard genome sequencing and annotation.</title>
        <authorList>
            <consortium name="The Broad Institute Genomics Platform"/>
            <consortium name="The Broad Institute Genome Sequencing Center for Infectious Disease"/>
            <person name="Wu L."/>
            <person name="Ma J."/>
        </authorList>
    </citation>
    <scope>NUCLEOTIDE SEQUENCE [LARGE SCALE GENOMIC DNA]</scope>
    <source>
        <strain evidence="6">KCTC 42730</strain>
    </source>
</reference>
<dbReference type="InterPro" id="IPR023187">
    <property type="entry name" value="Tscrpt_reg_MarR-type_CS"/>
</dbReference>
<proteinExistence type="predicted"/>
<dbReference type="InterPro" id="IPR036388">
    <property type="entry name" value="WH-like_DNA-bd_sf"/>
</dbReference>
<dbReference type="SUPFAM" id="SSF46785">
    <property type="entry name" value="Winged helix' DNA-binding domain"/>
    <property type="match status" value="1"/>
</dbReference>
<dbReference type="PANTHER" id="PTHR42756:SF1">
    <property type="entry name" value="TRANSCRIPTIONAL REPRESSOR OF EMRAB OPERON"/>
    <property type="match status" value="1"/>
</dbReference>
<dbReference type="Gene3D" id="1.10.10.10">
    <property type="entry name" value="Winged helix-like DNA-binding domain superfamily/Winged helix DNA-binding domain"/>
    <property type="match status" value="1"/>
</dbReference>
<keyword evidence="1" id="KW-0805">Transcription regulation</keyword>
<feature type="domain" description="HTH marR-type" evidence="4">
    <location>
        <begin position="6"/>
        <end position="139"/>
    </location>
</feature>
<dbReference type="SMART" id="SM00347">
    <property type="entry name" value="HTH_MARR"/>
    <property type="match status" value="1"/>
</dbReference>